<dbReference type="AlphaFoldDB" id="A0A0R1R6J4"/>
<dbReference type="RefSeq" id="WP_056962500.1">
    <property type="nucleotide sequence ID" value="NZ_AZEU01000041.1"/>
</dbReference>
<dbReference type="PATRIC" id="fig|1423769.4.peg.2771"/>
<evidence type="ECO:0000313" key="2">
    <source>
        <dbReference type="Proteomes" id="UP000051790"/>
    </source>
</evidence>
<dbReference type="SUPFAM" id="SSF55729">
    <property type="entry name" value="Acyl-CoA N-acyltransferases (Nat)"/>
    <property type="match status" value="1"/>
</dbReference>
<organism evidence="1 2">
    <name type="scientific">Lacticaseibacillus manihotivorans DSM 13343 = JCM 12514</name>
    <dbReference type="NCBI Taxonomy" id="1423769"/>
    <lineage>
        <taxon>Bacteria</taxon>
        <taxon>Bacillati</taxon>
        <taxon>Bacillota</taxon>
        <taxon>Bacilli</taxon>
        <taxon>Lactobacillales</taxon>
        <taxon>Lactobacillaceae</taxon>
        <taxon>Lacticaseibacillus</taxon>
    </lineage>
</organism>
<accession>A0A0R1R6J4</accession>
<reference evidence="1 2" key="1">
    <citation type="journal article" date="2015" name="Genome Announc.">
        <title>Expanding the biotechnology potential of lactobacilli through comparative genomics of 213 strains and associated genera.</title>
        <authorList>
            <person name="Sun Z."/>
            <person name="Harris H.M."/>
            <person name="McCann A."/>
            <person name="Guo C."/>
            <person name="Argimon S."/>
            <person name="Zhang W."/>
            <person name="Yang X."/>
            <person name="Jeffery I.B."/>
            <person name="Cooney J.C."/>
            <person name="Kagawa T.F."/>
            <person name="Liu W."/>
            <person name="Song Y."/>
            <person name="Salvetti E."/>
            <person name="Wrobel A."/>
            <person name="Rasinkangas P."/>
            <person name="Parkhill J."/>
            <person name="Rea M.C."/>
            <person name="O'Sullivan O."/>
            <person name="Ritari J."/>
            <person name="Douillard F.P."/>
            <person name="Paul Ross R."/>
            <person name="Yang R."/>
            <person name="Briner A.E."/>
            <person name="Felis G.E."/>
            <person name="de Vos W.M."/>
            <person name="Barrangou R."/>
            <person name="Klaenhammer T.R."/>
            <person name="Caufield P.W."/>
            <person name="Cui Y."/>
            <person name="Zhang H."/>
            <person name="O'Toole P.W."/>
        </authorList>
    </citation>
    <scope>NUCLEOTIDE SEQUENCE [LARGE SCALE GENOMIC DNA]</scope>
    <source>
        <strain evidence="1 2">DSM 13343</strain>
    </source>
</reference>
<dbReference type="EMBL" id="AZEU01000041">
    <property type="protein sequence ID" value="KRL52313.1"/>
    <property type="molecule type" value="Genomic_DNA"/>
</dbReference>
<gene>
    <name evidence="1" type="ORF">FD01_GL002566</name>
</gene>
<keyword evidence="2" id="KW-1185">Reference proteome</keyword>
<dbReference type="Gene3D" id="3.40.630.30">
    <property type="match status" value="1"/>
</dbReference>
<name>A0A0R1R6J4_9LACO</name>
<sequence>MISFEKYHPLLSTHYTLDWLTNSNLKAVHELRANTQQAELSGRKTDPDIPATAHYINQSMRLVMKNQALLYGITDRATKQFVGSICLWQFDADFTRAQLRLEVADAKLAEALYQEIIPRVVGFSFFELGLSQLTMIVPEHAELKQWLAANHFQNQPYPHTRKLANGQKVALLAMTLDREAVVDDPAYRF</sequence>
<evidence type="ECO:0008006" key="3">
    <source>
        <dbReference type="Google" id="ProtNLM"/>
    </source>
</evidence>
<dbReference type="InterPro" id="IPR016181">
    <property type="entry name" value="Acyl_CoA_acyltransferase"/>
</dbReference>
<dbReference type="OrthoDB" id="2249426at2"/>
<proteinExistence type="predicted"/>
<protein>
    <recommendedName>
        <fullName evidence="3">N-acetyltransferase domain-containing protein</fullName>
    </recommendedName>
</protein>
<dbReference type="Proteomes" id="UP000051790">
    <property type="component" value="Unassembled WGS sequence"/>
</dbReference>
<comment type="caution">
    <text evidence="1">The sequence shown here is derived from an EMBL/GenBank/DDBJ whole genome shotgun (WGS) entry which is preliminary data.</text>
</comment>
<evidence type="ECO:0000313" key="1">
    <source>
        <dbReference type="EMBL" id="KRL52313.1"/>
    </source>
</evidence>